<keyword evidence="2" id="KW-1185">Reference proteome</keyword>
<dbReference type="OrthoDB" id="5430983at2"/>
<protein>
    <recommendedName>
        <fullName evidence="3">HEAT repeat domain-containing protein</fullName>
    </recommendedName>
</protein>
<dbReference type="EMBL" id="AP021874">
    <property type="protein sequence ID" value="BBO69283.1"/>
    <property type="molecule type" value="Genomic_DNA"/>
</dbReference>
<evidence type="ECO:0000313" key="2">
    <source>
        <dbReference type="Proteomes" id="UP000427906"/>
    </source>
</evidence>
<dbReference type="InterPro" id="IPR016024">
    <property type="entry name" value="ARM-type_fold"/>
</dbReference>
<dbReference type="SUPFAM" id="SSF48371">
    <property type="entry name" value="ARM repeat"/>
    <property type="match status" value="1"/>
</dbReference>
<dbReference type="Proteomes" id="UP000427906">
    <property type="component" value="Chromosome"/>
</dbReference>
<organism evidence="1 2">
    <name type="scientific">Desulfosarcina alkanivorans</name>
    <dbReference type="NCBI Taxonomy" id="571177"/>
    <lineage>
        <taxon>Bacteria</taxon>
        <taxon>Pseudomonadati</taxon>
        <taxon>Thermodesulfobacteriota</taxon>
        <taxon>Desulfobacteria</taxon>
        <taxon>Desulfobacterales</taxon>
        <taxon>Desulfosarcinaceae</taxon>
        <taxon>Desulfosarcina</taxon>
    </lineage>
</organism>
<dbReference type="AlphaFoldDB" id="A0A5K7YL93"/>
<accession>A0A5K7YL93</accession>
<sequence length="231" mass="25252">MGYRELKIRMGHLLARDDLEGALEAIRRIPGRQAVNPLFSFFYSTEERIRWHAVTAMGVVVAGLAETAMESARVVMRRLMWNLNDESGGIGWGSPEAMGEITAGHPRLADEFACILMSYINPAGNFLEHEILQRGSLWGVGRLAHARPALAQPAAPFLPAFFDAPDPYLRGTAIWAAGPILDDALGRLVATRLSDTGPLRLYRQMRITDVTVGELAGEALAGPGRQHSPEP</sequence>
<reference evidence="1 2" key="1">
    <citation type="submission" date="2019-11" db="EMBL/GenBank/DDBJ databases">
        <title>Comparative genomics of hydrocarbon-degrading Desulfosarcina strains.</title>
        <authorList>
            <person name="Watanabe M."/>
            <person name="Kojima H."/>
            <person name="Fukui M."/>
        </authorList>
    </citation>
    <scope>NUCLEOTIDE SEQUENCE [LARGE SCALE GENOMIC DNA]</scope>
    <source>
        <strain evidence="1 2">PL12</strain>
    </source>
</reference>
<dbReference type="RefSeq" id="WP_155317343.1">
    <property type="nucleotide sequence ID" value="NZ_AP021874.1"/>
</dbReference>
<name>A0A5K7YL93_9BACT</name>
<gene>
    <name evidence="1" type="ORF">DSCA_32130</name>
</gene>
<dbReference type="InterPro" id="IPR054701">
    <property type="entry name" value="DVU0298-like"/>
</dbReference>
<dbReference type="Gene3D" id="1.25.10.10">
    <property type="entry name" value="Leucine-rich Repeat Variant"/>
    <property type="match status" value="1"/>
</dbReference>
<dbReference type="NCBIfam" id="NF045662">
    <property type="entry name" value="DVU0298_fam"/>
    <property type="match status" value="1"/>
</dbReference>
<dbReference type="KEGG" id="dalk:DSCA_32130"/>
<evidence type="ECO:0008006" key="3">
    <source>
        <dbReference type="Google" id="ProtNLM"/>
    </source>
</evidence>
<dbReference type="InterPro" id="IPR011989">
    <property type="entry name" value="ARM-like"/>
</dbReference>
<evidence type="ECO:0000313" key="1">
    <source>
        <dbReference type="EMBL" id="BBO69283.1"/>
    </source>
</evidence>
<proteinExistence type="predicted"/>